<organism evidence="6 7">
    <name type="scientific">Pilimelia terevasa</name>
    <dbReference type="NCBI Taxonomy" id="53372"/>
    <lineage>
        <taxon>Bacteria</taxon>
        <taxon>Bacillati</taxon>
        <taxon>Actinomycetota</taxon>
        <taxon>Actinomycetes</taxon>
        <taxon>Micromonosporales</taxon>
        <taxon>Micromonosporaceae</taxon>
        <taxon>Pilimelia</taxon>
    </lineage>
</organism>
<dbReference type="GO" id="GO:0000976">
    <property type="term" value="F:transcription cis-regulatory region binding"/>
    <property type="evidence" value="ECO:0007669"/>
    <property type="project" value="TreeGrafter"/>
</dbReference>
<evidence type="ECO:0000313" key="7">
    <source>
        <dbReference type="Proteomes" id="UP000662200"/>
    </source>
</evidence>
<dbReference type="InterPro" id="IPR001647">
    <property type="entry name" value="HTH_TetR"/>
</dbReference>
<dbReference type="RefSeq" id="WP_189114765.1">
    <property type="nucleotide sequence ID" value="NZ_BMQC01000009.1"/>
</dbReference>
<dbReference type="AlphaFoldDB" id="A0A8J3FLE4"/>
<dbReference type="PRINTS" id="PR00455">
    <property type="entry name" value="HTHTETR"/>
</dbReference>
<evidence type="ECO:0000256" key="1">
    <source>
        <dbReference type="ARBA" id="ARBA00023015"/>
    </source>
</evidence>
<dbReference type="InterPro" id="IPR050109">
    <property type="entry name" value="HTH-type_TetR-like_transc_reg"/>
</dbReference>
<dbReference type="PANTHER" id="PTHR30055:SF234">
    <property type="entry name" value="HTH-TYPE TRANSCRIPTIONAL REGULATOR BETI"/>
    <property type="match status" value="1"/>
</dbReference>
<keyword evidence="7" id="KW-1185">Reference proteome</keyword>
<keyword evidence="1" id="KW-0805">Transcription regulation</keyword>
<dbReference type="InterPro" id="IPR009057">
    <property type="entry name" value="Homeodomain-like_sf"/>
</dbReference>
<name>A0A8J3FLE4_9ACTN</name>
<feature type="domain" description="HTH tetR-type" evidence="5">
    <location>
        <begin position="9"/>
        <end position="69"/>
    </location>
</feature>
<dbReference type="Gene3D" id="1.10.357.10">
    <property type="entry name" value="Tetracycline Repressor, domain 2"/>
    <property type="match status" value="1"/>
</dbReference>
<proteinExistence type="predicted"/>
<evidence type="ECO:0000256" key="4">
    <source>
        <dbReference type="PROSITE-ProRule" id="PRU00335"/>
    </source>
</evidence>
<comment type="caution">
    <text evidence="6">The sequence shown here is derived from an EMBL/GenBank/DDBJ whole genome shotgun (WGS) entry which is preliminary data.</text>
</comment>
<reference evidence="6" key="2">
    <citation type="submission" date="2020-09" db="EMBL/GenBank/DDBJ databases">
        <authorList>
            <person name="Sun Q."/>
            <person name="Ohkuma M."/>
        </authorList>
    </citation>
    <scope>NUCLEOTIDE SEQUENCE</scope>
    <source>
        <strain evidence="6">JCM 3091</strain>
    </source>
</reference>
<evidence type="ECO:0000313" key="6">
    <source>
        <dbReference type="EMBL" id="GGK33915.1"/>
    </source>
</evidence>
<dbReference type="PANTHER" id="PTHR30055">
    <property type="entry name" value="HTH-TYPE TRANSCRIPTIONAL REGULATOR RUTR"/>
    <property type="match status" value="1"/>
</dbReference>
<gene>
    <name evidence="6" type="ORF">GCM10010124_28080</name>
</gene>
<evidence type="ECO:0000259" key="5">
    <source>
        <dbReference type="PROSITE" id="PS50977"/>
    </source>
</evidence>
<dbReference type="Pfam" id="PF00440">
    <property type="entry name" value="TetR_N"/>
    <property type="match status" value="1"/>
</dbReference>
<dbReference type="InterPro" id="IPR036271">
    <property type="entry name" value="Tet_transcr_reg_TetR-rel_C_sf"/>
</dbReference>
<keyword evidence="2 4" id="KW-0238">DNA-binding</keyword>
<evidence type="ECO:0000256" key="2">
    <source>
        <dbReference type="ARBA" id="ARBA00023125"/>
    </source>
</evidence>
<dbReference type="Proteomes" id="UP000662200">
    <property type="component" value="Unassembled WGS sequence"/>
</dbReference>
<dbReference type="PROSITE" id="PS50977">
    <property type="entry name" value="HTH_TETR_2"/>
    <property type="match status" value="1"/>
</dbReference>
<keyword evidence="3" id="KW-0804">Transcription</keyword>
<dbReference type="EMBL" id="BMQC01000009">
    <property type="protein sequence ID" value="GGK33915.1"/>
    <property type="molecule type" value="Genomic_DNA"/>
</dbReference>
<dbReference type="SUPFAM" id="SSF46689">
    <property type="entry name" value="Homeodomain-like"/>
    <property type="match status" value="1"/>
</dbReference>
<protein>
    <recommendedName>
        <fullName evidence="5">HTH tetR-type domain-containing protein</fullName>
    </recommendedName>
</protein>
<evidence type="ECO:0000256" key="3">
    <source>
        <dbReference type="ARBA" id="ARBA00023163"/>
    </source>
</evidence>
<accession>A0A8J3FLE4</accession>
<dbReference type="SUPFAM" id="SSF48498">
    <property type="entry name" value="Tetracyclin repressor-like, C-terminal domain"/>
    <property type="match status" value="1"/>
</dbReference>
<reference evidence="6" key="1">
    <citation type="journal article" date="2014" name="Int. J. Syst. Evol. Microbiol.">
        <title>Complete genome sequence of Corynebacterium casei LMG S-19264T (=DSM 44701T), isolated from a smear-ripened cheese.</title>
        <authorList>
            <consortium name="US DOE Joint Genome Institute (JGI-PGF)"/>
            <person name="Walter F."/>
            <person name="Albersmeier A."/>
            <person name="Kalinowski J."/>
            <person name="Ruckert C."/>
        </authorList>
    </citation>
    <scope>NUCLEOTIDE SEQUENCE</scope>
    <source>
        <strain evidence="6">JCM 3091</strain>
    </source>
</reference>
<dbReference type="GO" id="GO:0003700">
    <property type="term" value="F:DNA-binding transcription factor activity"/>
    <property type="evidence" value="ECO:0007669"/>
    <property type="project" value="TreeGrafter"/>
</dbReference>
<feature type="DNA-binding region" description="H-T-H motif" evidence="4">
    <location>
        <begin position="32"/>
        <end position="51"/>
    </location>
</feature>
<sequence>MKRTAEEAARTRATLCSVALRVFAAKGYVATTMAEVSETAGLTRGAIYHHFPRKSDLYVACVSAHWQRIAADMWVALDSPAPPAARLRELVGAFCRSLRQEETRLLLTLTIGARDLPADAGLSRKHDALHGLATRLEKLCDEAARTGDLRDGLTPRLAAEIAVVSLTGMVGILPWEPWPLTFPENDAEVGDAVVRAIMKGP</sequence>